<gene>
    <name evidence="2" type="ORF">D0Z07_7637</name>
</gene>
<dbReference type="Proteomes" id="UP000785200">
    <property type="component" value="Unassembled WGS sequence"/>
</dbReference>
<comment type="caution">
    <text evidence="2">The sequence shown here is derived from an EMBL/GenBank/DDBJ whole genome shotgun (WGS) entry which is preliminary data.</text>
</comment>
<feature type="compositionally biased region" description="Basic and acidic residues" evidence="1">
    <location>
        <begin position="117"/>
        <end position="146"/>
    </location>
</feature>
<dbReference type="OrthoDB" id="3433125at2759"/>
<organism evidence="2 3">
    <name type="scientific">Hyphodiscus hymeniophilus</name>
    <dbReference type="NCBI Taxonomy" id="353542"/>
    <lineage>
        <taxon>Eukaryota</taxon>
        <taxon>Fungi</taxon>
        <taxon>Dikarya</taxon>
        <taxon>Ascomycota</taxon>
        <taxon>Pezizomycotina</taxon>
        <taxon>Leotiomycetes</taxon>
        <taxon>Helotiales</taxon>
        <taxon>Hyphodiscaceae</taxon>
        <taxon>Hyphodiscus</taxon>
    </lineage>
</organism>
<proteinExistence type="predicted"/>
<accession>A0A9P6VEU4</accession>
<feature type="region of interest" description="Disordered" evidence="1">
    <location>
        <begin position="421"/>
        <end position="443"/>
    </location>
</feature>
<evidence type="ECO:0000313" key="2">
    <source>
        <dbReference type="EMBL" id="KAG0646577.1"/>
    </source>
</evidence>
<feature type="region of interest" description="Disordered" evidence="1">
    <location>
        <begin position="1"/>
        <end position="26"/>
    </location>
</feature>
<dbReference type="PANTHER" id="PTHR38887:SF1">
    <property type="entry name" value="RAS MODIFICATION PROTEIN ERF4"/>
    <property type="match status" value="1"/>
</dbReference>
<dbReference type="PANTHER" id="PTHR38887">
    <property type="entry name" value="CHROMOSOME 21, WHOLE GENOME SHOTGUN SEQUENCE"/>
    <property type="match status" value="1"/>
</dbReference>
<dbReference type="AlphaFoldDB" id="A0A9P6VEU4"/>
<evidence type="ECO:0000256" key="1">
    <source>
        <dbReference type="SAM" id="MobiDB-lite"/>
    </source>
</evidence>
<evidence type="ECO:0000313" key="3">
    <source>
        <dbReference type="Proteomes" id="UP000785200"/>
    </source>
</evidence>
<protein>
    <submittedName>
        <fullName evidence="2">Uncharacterized protein</fullName>
    </submittedName>
</protein>
<dbReference type="EMBL" id="VNKQ01000015">
    <property type="protein sequence ID" value="KAG0646577.1"/>
    <property type="molecule type" value="Genomic_DNA"/>
</dbReference>
<dbReference type="InterPro" id="IPR053221">
    <property type="entry name" value="Burnettramic_acid_biosynth"/>
</dbReference>
<keyword evidence="3" id="KW-1185">Reference proteome</keyword>
<reference evidence="2" key="1">
    <citation type="submission" date="2019-07" db="EMBL/GenBank/DDBJ databases">
        <title>Hyphodiscus hymeniophilus genome sequencing and assembly.</title>
        <authorList>
            <person name="Kramer G."/>
            <person name="Nodwell J."/>
        </authorList>
    </citation>
    <scope>NUCLEOTIDE SEQUENCE</scope>
    <source>
        <strain evidence="2">ATCC 34498</strain>
    </source>
</reference>
<feature type="compositionally biased region" description="Polar residues" evidence="1">
    <location>
        <begin position="423"/>
        <end position="443"/>
    </location>
</feature>
<name>A0A9P6VEU4_9HELO</name>
<sequence length="551" mass="60354">MYNNNGYNQGYGQGYGRGPGRGGGLFGVNPLSLVAKGVASGIGLASEGIHAHKDKKAAKRAAEEEARHSPSQPPAQGPEQADYVGRPHGSRHTSEKSSHQNPPVQADYGAPPAYEAEEQHQVRPEKQRSHSSHNDEKGTHEEHREMEEGDEEQWELDDAQEQFIEHHEQMGLKKRKFEKDPKTTTLNFVNDYPLPQGYHPHGRLTLPVVIPQRRPKDRSRGFLRAYAPELMENDIDETMFLDFIETFELASTASPWINAINLAGFALLPLHLAPGIGQAASLALYLAVSVLKNMDSRKRCHTVLDLMNEQVFQPRGLYCMVLTWSPETDAEEVGVNINETIHKNLSPPEGLAKVVRNFSPSMGRTNGVAFTETAPLVFPALDRLDDSHSGEAKTTKDKMKSAMGFTGEYFDRRAQAKFAATAPESQLVTGPKPTFTSRYSDPTNPTNSGDLLALLTAGKLSMTGPGMAQGADYSGPAGGVPRGLGGFGGGYDRFDRMGMGGGFGRPGFDRWGGGYDRFGDSEDDMIVSEVAMVVWEEVLAVWEEAHWVCSV</sequence>
<feature type="compositionally biased region" description="Gly residues" evidence="1">
    <location>
        <begin position="9"/>
        <end position="26"/>
    </location>
</feature>
<feature type="region of interest" description="Disordered" evidence="1">
    <location>
        <begin position="45"/>
        <end position="155"/>
    </location>
</feature>